<proteinExistence type="predicted"/>
<dbReference type="InterPro" id="IPR013196">
    <property type="entry name" value="HTH_11"/>
</dbReference>
<accession>A0ABS7QHN7</accession>
<reference evidence="5 6" key="1">
    <citation type="submission" date="2021-08" db="EMBL/GenBank/DDBJ databases">
        <title>WGS of actinomycetes from Thailand.</title>
        <authorList>
            <person name="Thawai C."/>
        </authorList>
    </citation>
    <scope>NUCLEOTIDE SEQUENCE [LARGE SCALE GENOMIC DNA]</scope>
    <source>
        <strain evidence="5 6">PLK6-54</strain>
    </source>
</reference>
<gene>
    <name evidence="5" type="ORF">K7862_27180</name>
</gene>
<dbReference type="InterPro" id="IPR057727">
    <property type="entry name" value="WCX_dom"/>
</dbReference>
<evidence type="ECO:0000313" key="5">
    <source>
        <dbReference type="EMBL" id="MBY8881294.1"/>
    </source>
</evidence>
<feature type="compositionally biased region" description="Gly residues" evidence="1">
    <location>
        <begin position="321"/>
        <end position="333"/>
    </location>
</feature>
<dbReference type="InterPro" id="IPR036388">
    <property type="entry name" value="WH-like_DNA-bd_sf"/>
</dbReference>
<name>A0ABS7QHN7_9ACTN</name>
<feature type="domain" description="WCX" evidence="4">
    <location>
        <begin position="239"/>
        <end position="315"/>
    </location>
</feature>
<dbReference type="PANTHER" id="PTHR34580">
    <property type="match status" value="1"/>
</dbReference>
<dbReference type="PIRSF" id="PIRSF016838">
    <property type="entry name" value="PafC"/>
    <property type="match status" value="1"/>
</dbReference>
<evidence type="ECO:0000259" key="3">
    <source>
        <dbReference type="Pfam" id="PF13280"/>
    </source>
</evidence>
<dbReference type="Pfam" id="PF25583">
    <property type="entry name" value="WCX"/>
    <property type="match status" value="1"/>
</dbReference>
<dbReference type="InterPro" id="IPR051534">
    <property type="entry name" value="CBASS_pafABC_assoc_protein"/>
</dbReference>
<dbReference type="PROSITE" id="PS52050">
    <property type="entry name" value="WYL"/>
    <property type="match status" value="1"/>
</dbReference>
<evidence type="ECO:0000313" key="6">
    <source>
        <dbReference type="Proteomes" id="UP000778578"/>
    </source>
</evidence>
<dbReference type="InterPro" id="IPR028349">
    <property type="entry name" value="PafC-like"/>
</dbReference>
<evidence type="ECO:0000259" key="2">
    <source>
        <dbReference type="Pfam" id="PF08279"/>
    </source>
</evidence>
<comment type="caution">
    <text evidence="5">The sequence shown here is derived from an EMBL/GenBank/DDBJ whole genome shotgun (WGS) entry which is preliminary data.</text>
</comment>
<dbReference type="RefSeq" id="WP_222967148.1">
    <property type="nucleotide sequence ID" value="NZ_JAINZZ010000045.1"/>
</dbReference>
<keyword evidence="6" id="KW-1185">Reference proteome</keyword>
<evidence type="ECO:0000256" key="1">
    <source>
        <dbReference type="SAM" id="MobiDB-lite"/>
    </source>
</evidence>
<dbReference type="InterPro" id="IPR026881">
    <property type="entry name" value="WYL_dom"/>
</dbReference>
<dbReference type="InterPro" id="IPR036390">
    <property type="entry name" value="WH_DNA-bd_sf"/>
</dbReference>
<feature type="domain" description="WYL" evidence="3">
    <location>
        <begin position="146"/>
        <end position="212"/>
    </location>
</feature>
<dbReference type="SUPFAM" id="SSF46785">
    <property type="entry name" value="Winged helix' DNA-binding domain"/>
    <property type="match status" value="1"/>
</dbReference>
<dbReference type="Proteomes" id="UP000778578">
    <property type="component" value="Unassembled WGS sequence"/>
</dbReference>
<feature type="domain" description="Helix-turn-helix type 11" evidence="2">
    <location>
        <begin position="10"/>
        <end position="65"/>
    </location>
</feature>
<organism evidence="5 6">
    <name type="scientific">Actinacidiphila acidipaludis</name>
    <dbReference type="NCBI Taxonomy" id="2873382"/>
    <lineage>
        <taxon>Bacteria</taxon>
        <taxon>Bacillati</taxon>
        <taxon>Actinomycetota</taxon>
        <taxon>Actinomycetes</taxon>
        <taxon>Kitasatosporales</taxon>
        <taxon>Streptomycetaceae</taxon>
        <taxon>Actinacidiphila</taxon>
    </lineage>
</organism>
<dbReference type="Pfam" id="PF08279">
    <property type="entry name" value="HTH_11"/>
    <property type="match status" value="1"/>
</dbReference>
<dbReference type="PANTHER" id="PTHR34580:SF3">
    <property type="entry name" value="PROTEIN PAFB"/>
    <property type="match status" value="1"/>
</dbReference>
<dbReference type="Pfam" id="PF13280">
    <property type="entry name" value="WYL"/>
    <property type="match status" value="1"/>
</dbReference>
<feature type="region of interest" description="Disordered" evidence="1">
    <location>
        <begin position="317"/>
        <end position="361"/>
    </location>
</feature>
<dbReference type="Gene3D" id="1.10.10.10">
    <property type="entry name" value="Winged helix-like DNA-binding domain superfamily/Winged helix DNA-binding domain"/>
    <property type="match status" value="1"/>
</dbReference>
<evidence type="ECO:0000259" key="4">
    <source>
        <dbReference type="Pfam" id="PF25583"/>
    </source>
</evidence>
<protein>
    <submittedName>
        <fullName evidence="5">WYL domain-containing protein</fullName>
    </submittedName>
</protein>
<dbReference type="EMBL" id="JAINZZ010000045">
    <property type="protein sequence ID" value="MBY8881294.1"/>
    <property type="molecule type" value="Genomic_DNA"/>
</dbReference>
<sequence>MTHDESPAARALLLLELVQASPGTTAQRLAARLGVTERAVRRYVGTLRQAGVPIASARGPYGGYRIGRGYRIPPLMFTTAEALGLVMAVLEGRHEAADPDDPVGRALGKILRVLPEPVAAPAEAFREAGAGAGASVEAVPRPDPETAAVLVQACALRQRVRVRYRRGEETPWDMEADPWAVVVRDGRWYLLCWSHARNARRLLRLDRVVRAETLPVGFTPPDGLDPVAAVDEHLVHGWRHEVEVVIDAPVEEVASWIPHGLGRLEAFGAGRTRLRASTDTPGWYAHRLTALRAPFHIVGPPELRDAAEELGRRLLHSAAGDGAGPGCSGGGEARPGTVAHGDPGIDTNAAPTATDPRVPAG</sequence>